<name>A0ABR0TWK8_AURPU</name>
<reference evidence="1 2" key="1">
    <citation type="submission" date="2023-11" db="EMBL/GenBank/DDBJ databases">
        <title>Draft genome sequence and annotation of the polyextremotolerant black yeast-like fungus Aureobasidium pullulans NRRL 62042.</title>
        <authorList>
            <person name="Dielentheis-Frenken M.R.E."/>
            <person name="Wibberg D."/>
            <person name="Blank L.M."/>
            <person name="Tiso T."/>
        </authorList>
    </citation>
    <scope>NUCLEOTIDE SEQUENCE [LARGE SCALE GENOMIC DNA]</scope>
    <source>
        <strain evidence="1 2">NRRL 62042</strain>
    </source>
</reference>
<dbReference type="EMBL" id="JASGXD010000001">
    <property type="protein sequence ID" value="KAK6008838.1"/>
    <property type="molecule type" value="Genomic_DNA"/>
</dbReference>
<organism evidence="1 2">
    <name type="scientific">Aureobasidium pullulans</name>
    <name type="common">Black yeast</name>
    <name type="synonym">Pullularia pullulans</name>
    <dbReference type="NCBI Taxonomy" id="5580"/>
    <lineage>
        <taxon>Eukaryota</taxon>
        <taxon>Fungi</taxon>
        <taxon>Dikarya</taxon>
        <taxon>Ascomycota</taxon>
        <taxon>Pezizomycotina</taxon>
        <taxon>Dothideomycetes</taxon>
        <taxon>Dothideomycetidae</taxon>
        <taxon>Dothideales</taxon>
        <taxon>Saccotheciaceae</taxon>
        <taxon>Aureobasidium</taxon>
    </lineage>
</organism>
<keyword evidence="2" id="KW-1185">Reference proteome</keyword>
<accession>A0ABR0TWK8</accession>
<proteinExistence type="predicted"/>
<gene>
    <name evidence="1" type="ORF">QM012_000741</name>
</gene>
<sequence>MRIKGYSGSDHKGAVGGLGAAYSGLGNPNNNRAGGGGCGGGFVGTGGGPANYWNTNDGAVYSTGSDRGGDSYVNANVSVVHGPDKVSPGSVVLIFS</sequence>
<evidence type="ECO:0000313" key="2">
    <source>
        <dbReference type="Proteomes" id="UP001341245"/>
    </source>
</evidence>
<evidence type="ECO:0000313" key="1">
    <source>
        <dbReference type="EMBL" id="KAK6008838.1"/>
    </source>
</evidence>
<protein>
    <submittedName>
        <fullName evidence="1">Uncharacterized protein</fullName>
    </submittedName>
</protein>
<dbReference type="Proteomes" id="UP001341245">
    <property type="component" value="Unassembled WGS sequence"/>
</dbReference>
<comment type="caution">
    <text evidence="1">The sequence shown here is derived from an EMBL/GenBank/DDBJ whole genome shotgun (WGS) entry which is preliminary data.</text>
</comment>